<dbReference type="PROSITE" id="PS51450">
    <property type="entry name" value="LRR"/>
    <property type="match status" value="1"/>
</dbReference>
<dbReference type="Gramene" id="CDP14420">
    <property type="protein sequence ID" value="CDP14420"/>
    <property type="gene ID" value="GSCOC_T00040840001"/>
</dbReference>
<dbReference type="InterPro" id="IPR058922">
    <property type="entry name" value="WHD_DRP"/>
</dbReference>
<dbReference type="PRINTS" id="PR00364">
    <property type="entry name" value="DISEASERSIST"/>
</dbReference>
<dbReference type="SUPFAM" id="SSF52540">
    <property type="entry name" value="P-loop containing nucleoside triphosphate hydrolases"/>
    <property type="match status" value="1"/>
</dbReference>
<evidence type="ECO:0000256" key="3">
    <source>
        <dbReference type="ARBA" id="ARBA00022737"/>
    </source>
</evidence>
<evidence type="ECO:0000259" key="7">
    <source>
        <dbReference type="Pfam" id="PF18052"/>
    </source>
</evidence>
<dbReference type="InterPro" id="IPR042197">
    <property type="entry name" value="Apaf_helical"/>
</dbReference>
<keyword evidence="5" id="KW-0611">Plant defense</keyword>
<gene>
    <name evidence="11" type="ORF">GSCOC_T00040840001</name>
</gene>
<evidence type="ECO:0008006" key="13">
    <source>
        <dbReference type="Google" id="ProtNLM"/>
    </source>
</evidence>
<dbReference type="PANTHER" id="PTHR36766:SF40">
    <property type="entry name" value="DISEASE RESISTANCE PROTEIN RGA3"/>
    <property type="match status" value="1"/>
</dbReference>
<evidence type="ECO:0000313" key="12">
    <source>
        <dbReference type="Proteomes" id="UP000295252"/>
    </source>
</evidence>
<evidence type="ECO:0000259" key="8">
    <source>
        <dbReference type="Pfam" id="PF23559"/>
    </source>
</evidence>
<dbReference type="Gene3D" id="1.10.8.430">
    <property type="entry name" value="Helical domain of apoptotic protease-activating factors"/>
    <property type="match status" value="1"/>
</dbReference>
<feature type="domain" description="R13L1/DRL21-like LRR repeat region" evidence="10">
    <location>
        <begin position="496"/>
        <end position="557"/>
    </location>
</feature>
<dbReference type="GO" id="GO:0051707">
    <property type="term" value="P:response to other organism"/>
    <property type="evidence" value="ECO:0007669"/>
    <property type="project" value="UniProtKB-ARBA"/>
</dbReference>
<keyword evidence="2" id="KW-0433">Leucine-rich repeat</keyword>
<organism evidence="11 12">
    <name type="scientific">Coffea canephora</name>
    <name type="common">Robusta coffee</name>
    <dbReference type="NCBI Taxonomy" id="49390"/>
    <lineage>
        <taxon>Eukaryota</taxon>
        <taxon>Viridiplantae</taxon>
        <taxon>Streptophyta</taxon>
        <taxon>Embryophyta</taxon>
        <taxon>Tracheophyta</taxon>
        <taxon>Spermatophyta</taxon>
        <taxon>Magnoliopsida</taxon>
        <taxon>eudicotyledons</taxon>
        <taxon>Gunneridae</taxon>
        <taxon>Pentapetalae</taxon>
        <taxon>asterids</taxon>
        <taxon>lamiids</taxon>
        <taxon>Gentianales</taxon>
        <taxon>Rubiaceae</taxon>
        <taxon>Ixoroideae</taxon>
        <taxon>Gardenieae complex</taxon>
        <taxon>Bertiereae - Coffeeae clade</taxon>
        <taxon>Coffeeae</taxon>
        <taxon>Coffea</taxon>
    </lineage>
</organism>
<keyword evidence="4" id="KW-0547">Nucleotide-binding</keyword>
<dbReference type="InParanoid" id="A0A068V0V1"/>
<dbReference type="InterPro" id="IPR055414">
    <property type="entry name" value="LRR_R13L4/SHOC2-like"/>
</dbReference>
<evidence type="ECO:0000259" key="9">
    <source>
        <dbReference type="Pfam" id="PF23598"/>
    </source>
</evidence>
<evidence type="ECO:0000256" key="4">
    <source>
        <dbReference type="ARBA" id="ARBA00022741"/>
    </source>
</evidence>
<evidence type="ECO:0000259" key="10">
    <source>
        <dbReference type="Pfam" id="PF25019"/>
    </source>
</evidence>
<keyword evidence="6" id="KW-0067">ATP-binding</keyword>
<dbReference type="PhylomeDB" id="A0A068V0V1"/>
<reference evidence="12" key="1">
    <citation type="journal article" date="2014" name="Science">
        <title>The coffee genome provides insight into the convergent evolution of caffeine biosynthesis.</title>
        <authorList>
            <person name="Denoeud F."/>
            <person name="Carretero-Paulet L."/>
            <person name="Dereeper A."/>
            <person name="Droc G."/>
            <person name="Guyot R."/>
            <person name="Pietrella M."/>
            <person name="Zheng C."/>
            <person name="Alberti A."/>
            <person name="Anthony F."/>
            <person name="Aprea G."/>
            <person name="Aury J.M."/>
            <person name="Bento P."/>
            <person name="Bernard M."/>
            <person name="Bocs S."/>
            <person name="Campa C."/>
            <person name="Cenci A."/>
            <person name="Combes M.C."/>
            <person name="Crouzillat D."/>
            <person name="Da Silva C."/>
            <person name="Daddiego L."/>
            <person name="De Bellis F."/>
            <person name="Dussert S."/>
            <person name="Garsmeur O."/>
            <person name="Gayraud T."/>
            <person name="Guignon V."/>
            <person name="Jahn K."/>
            <person name="Jamilloux V."/>
            <person name="Joet T."/>
            <person name="Labadie K."/>
            <person name="Lan T."/>
            <person name="Leclercq J."/>
            <person name="Lepelley M."/>
            <person name="Leroy T."/>
            <person name="Li L.T."/>
            <person name="Librado P."/>
            <person name="Lopez L."/>
            <person name="Munoz A."/>
            <person name="Noel B."/>
            <person name="Pallavicini A."/>
            <person name="Perrotta G."/>
            <person name="Poncet V."/>
            <person name="Pot D."/>
            <person name="Priyono X."/>
            <person name="Rigoreau M."/>
            <person name="Rouard M."/>
            <person name="Rozas J."/>
            <person name="Tranchant-Dubreuil C."/>
            <person name="VanBuren R."/>
            <person name="Zhang Q."/>
            <person name="Andrade A.C."/>
            <person name="Argout X."/>
            <person name="Bertrand B."/>
            <person name="de Kochko A."/>
            <person name="Graziosi G."/>
            <person name="Henry R.J."/>
            <person name="Jayarama X."/>
            <person name="Ming R."/>
            <person name="Nagai C."/>
            <person name="Rounsley S."/>
            <person name="Sankoff D."/>
            <person name="Giuliano G."/>
            <person name="Albert V.A."/>
            <person name="Wincker P."/>
            <person name="Lashermes P."/>
        </authorList>
    </citation>
    <scope>NUCLEOTIDE SEQUENCE [LARGE SCALE GENOMIC DNA]</scope>
    <source>
        <strain evidence="12">cv. DH200-94</strain>
    </source>
</reference>
<dbReference type="InterPro" id="IPR041118">
    <property type="entry name" value="Rx_N"/>
</dbReference>
<dbReference type="GO" id="GO:0005524">
    <property type="term" value="F:ATP binding"/>
    <property type="evidence" value="ECO:0007669"/>
    <property type="project" value="UniProtKB-KW"/>
</dbReference>
<accession>A0A068V0V1</accession>
<dbReference type="Pfam" id="PF23598">
    <property type="entry name" value="LRR_14"/>
    <property type="match status" value="1"/>
</dbReference>
<feature type="domain" description="Disease resistance N-terminal" evidence="7">
    <location>
        <begin position="19"/>
        <end position="90"/>
    </location>
</feature>
<feature type="domain" description="Disease resistance protein winged helix" evidence="8">
    <location>
        <begin position="275"/>
        <end position="349"/>
    </location>
</feature>
<dbReference type="Gene3D" id="1.20.5.4130">
    <property type="match status" value="1"/>
</dbReference>
<dbReference type="Pfam" id="PF25019">
    <property type="entry name" value="LRR_R13L1-DRL21"/>
    <property type="match status" value="1"/>
</dbReference>
<evidence type="ECO:0000256" key="6">
    <source>
        <dbReference type="ARBA" id="ARBA00022840"/>
    </source>
</evidence>
<dbReference type="Pfam" id="PF18052">
    <property type="entry name" value="Rx_N"/>
    <property type="match status" value="1"/>
</dbReference>
<dbReference type="Pfam" id="PF23559">
    <property type="entry name" value="WHD_DRP"/>
    <property type="match status" value="1"/>
</dbReference>
<evidence type="ECO:0000313" key="11">
    <source>
        <dbReference type="EMBL" id="CDP14420.1"/>
    </source>
</evidence>
<dbReference type="Gene3D" id="3.80.10.10">
    <property type="entry name" value="Ribonuclease Inhibitor"/>
    <property type="match status" value="1"/>
</dbReference>
<dbReference type="EMBL" id="HG739168">
    <property type="protein sequence ID" value="CDP14420.1"/>
    <property type="molecule type" value="Genomic_DNA"/>
</dbReference>
<name>A0A068V0V1_COFCA</name>
<dbReference type="InterPro" id="IPR056789">
    <property type="entry name" value="LRR_R13L1-DRL21"/>
</dbReference>
<dbReference type="Gene3D" id="1.10.10.10">
    <property type="entry name" value="Winged helix-like DNA-binding domain superfamily/Winged helix DNA-binding domain"/>
    <property type="match status" value="1"/>
</dbReference>
<dbReference type="GO" id="GO:0006952">
    <property type="term" value="P:defense response"/>
    <property type="evidence" value="ECO:0007669"/>
    <property type="project" value="UniProtKB-KW"/>
</dbReference>
<protein>
    <recommendedName>
        <fullName evidence="13">NB-ARC domain-containing protein</fullName>
    </recommendedName>
</protein>
<keyword evidence="3" id="KW-0677">Repeat</keyword>
<dbReference type="AlphaFoldDB" id="A0A068V0V1"/>
<dbReference type="SUPFAM" id="SSF52058">
    <property type="entry name" value="L domain-like"/>
    <property type="match status" value="1"/>
</dbReference>
<dbReference type="InterPro" id="IPR032675">
    <property type="entry name" value="LRR_dom_sf"/>
</dbReference>
<evidence type="ECO:0000256" key="1">
    <source>
        <dbReference type="ARBA" id="ARBA00008894"/>
    </source>
</evidence>
<sequence length="650" mass="75119">MAALPLAKISERLPDGFLNQLEENVNPMKSVKTEVKNISEKLTTIGGLMSDAERRKLKEEEVRIWLQKLDGIACEIDDLLDEWNHEIQKLWKSSPNVSELDSLLQYLRSTLSRKKFLLVLDSVCIQDEIKWLKIRDSLKDGVSGSGILVITRSERAQLMGTTYMHHLKQMPDSDCWEILSRRAFQGRSKEIFGKVEQIGKGVAKKCNGSPRAAKLVGSLLQSSFKDTVQDWQNILDNQIWELEEVSVDVELFPALYLTYHELSPELKCCIRYCVVFQKNLKIDVEGLIRLWMAQSYILNSSEANEIQMEEMGREYFTLLVARCFFQEQEKDILDRKVVSCKIHDIVHDLTKHLAKNECSSRFLAEIPSEIGDLIHLRYLNLSHNHFGELPETVCNLFYLETLDINSREDLMKLPQKIESLTHLRHLLNFNTFRLYEFPQGLEKMTWLRTLTNVKISTVYFNWSSLKNLNQLQEFMHIQIFDMYSMPCSGLDIDERESLIPPPNLQKVTIRKYPGYLFPNWMETALNNLRVLHIVDVLSLPALGKLPAALEELKFVELQSLAYIGREFLGLPEDIDSLGESNVVAFPRLKILVFSHLPNWQTWQDIEPGEEDAVLVLPGLQHLALFGCEEFCFLPHRMLRMSSSLQSVTIR</sequence>
<evidence type="ECO:0000256" key="5">
    <source>
        <dbReference type="ARBA" id="ARBA00022821"/>
    </source>
</evidence>
<dbReference type="InterPro" id="IPR036388">
    <property type="entry name" value="WH-like_DNA-bd_sf"/>
</dbReference>
<keyword evidence="12" id="KW-1185">Reference proteome</keyword>
<dbReference type="InterPro" id="IPR027417">
    <property type="entry name" value="P-loop_NTPase"/>
</dbReference>
<dbReference type="Proteomes" id="UP000295252">
    <property type="component" value="Chromosome VII"/>
</dbReference>
<dbReference type="PANTHER" id="PTHR36766">
    <property type="entry name" value="PLANT BROAD-SPECTRUM MILDEW RESISTANCE PROTEIN RPW8"/>
    <property type="match status" value="1"/>
</dbReference>
<proteinExistence type="inferred from homology"/>
<dbReference type="InterPro" id="IPR001611">
    <property type="entry name" value="Leu-rich_rpt"/>
</dbReference>
<evidence type="ECO:0000256" key="2">
    <source>
        <dbReference type="ARBA" id="ARBA00022614"/>
    </source>
</evidence>
<dbReference type="GO" id="GO:0043531">
    <property type="term" value="F:ADP binding"/>
    <property type="evidence" value="ECO:0007669"/>
    <property type="project" value="InterPro"/>
</dbReference>
<feature type="domain" description="Disease resistance R13L4/SHOC-2-like LRR" evidence="9">
    <location>
        <begin position="368"/>
        <end position="478"/>
    </location>
</feature>
<comment type="similarity">
    <text evidence="1">Belongs to the disease resistance NB-LRR family.</text>
</comment>